<dbReference type="EMBL" id="AEVS01000073">
    <property type="protein sequence ID" value="EGA65160.1"/>
    <property type="molecule type" value="Genomic_DNA"/>
</dbReference>
<proteinExistence type="predicted"/>
<reference evidence="3 4" key="1">
    <citation type="journal article" date="2012" name="Int. J. Syst. Evol. Microbiol.">
        <title>Vibrio caribbeanicus sp. nov., isolated from the marine sponge Scleritoderma cyanea.</title>
        <authorList>
            <person name="Hoffmann M."/>
            <person name="Monday S.R."/>
            <person name="Allard M.W."/>
            <person name="Strain E.A."/>
            <person name="Whittaker P."/>
            <person name="Naum M."/>
            <person name="McCarthy P.J."/>
            <person name="Lopez J.V."/>
            <person name="Fischer M."/>
            <person name="Brown E.W."/>
        </authorList>
    </citation>
    <scope>NUCLEOTIDE SEQUENCE [LARGE SCALE GENOMIC DNA]</scope>
    <source>
        <strain evidence="3 4">LMG 20546</strain>
    </source>
</reference>
<name>E8LVQ4_9VIBR</name>
<dbReference type="Proteomes" id="UP000004371">
    <property type="component" value="Unassembled WGS sequence"/>
</dbReference>
<evidence type="ECO:0000256" key="1">
    <source>
        <dbReference type="SAM" id="MobiDB-lite"/>
    </source>
</evidence>
<evidence type="ECO:0000313" key="3">
    <source>
        <dbReference type="EMBL" id="EGA65160.1"/>
    </source>
</evidence>
<organism evidence="3 4">
    <name type="scientific">Vibrio brasiliensis LMG 20546</name>
    <dbReference type="NCBI Taxonomy" id="945543"/>
    <lineage>
        <taxon>Bacteria</taxon>
        <taxon>Pseudomonadati</taxon>
        <taxon>Pseudomonadota</taxon>
        <taxon>Gammaproteobacteria</taxon>
        <taxon>Vibrionales</taxon>
        <taxon>Vibrionaceae</taxon>
        <taxon>Vibrio</taxon>
        <taxon>Vibrio oreintalis group</taxon>
    </lineage>
</organism>
<gene>
    <name evidence="3" type="ORF">VIBR0546_09874</name>
</gene>
<feature type="signal peptide" evidence="2">
    <location>
        <begin position="1"/>
        <end position="26"/>
    </location>
</feature>
<keyword evidence="4" id="KW-1185">Reference proteome</keyword>
<dbReference type="AlphaFoldDB" id="E8LVQ4"/>
<dbReference type="RefSeq" id="WP_006879927.1">
    <property type="nucleotide sequence ID" value="NZ_AEVS01000073.1"/>
</dbReference>
<dbReference type="OrthoDB" id="5903145at2"/>
<dbReference type="STRING" id="945543.VIBR0546_09874"/>
<evidence type="ECO:0000313" key="4">
    <source>
        <dbReference type="Proteomes" id="UP000004371"/>
    </source>
</evidence>
<accession>E8LVQ4</accession>
<feature type="region of interest" description="Disordered" evidence="1">
    <location>
        <begin position="41"/>
        <end position="76"/>
    </location>
</feature>
<keyword evidence="2" id="KW-0732">Signal</keyword>
<feature type="chain" id="PRO_5003224402" evidence="2">
    <location>
        <begin position="27"/>
        <end position="145"/>
    </location>
</feature>
<sequence>MTHPLKTVWILIFSIFAMLMSSYAASSPSMVSMMMSTDSAAEMSHQRMESVPPSSQVRQVDCHSMSEESRSSHSMVKQSTGSAISCSNPDDGPHNCCISACSTTFYPLQNTQPLSDIRYSLALHHPLTIGDKILRPQSLLRPPSA</sequence>
<protein>
    <submittedName>
        <fullName evidence="3">Uncharacterized protein</fullName>
    </submittedName>
</protein>
<comment type="caution">
    <text evidence="3">The sequence shown here is derived from an EMBL/GenBank/DDBJ whole genome shotgun (WGS) entry which is preliminary data.</text>
</comment>
<evidence type="ECO:0000256" key="2">
    <source>
        <dbReference type="SAM" id="SignalP"/>
    </source>
</evidence>
<dbReference type="eggNOG" id="ENOG5031N0C">
    <property type="taxonomic scope" value="Bacteria"/>
</dbReference>
<feature type="compositionally biased region" description="Basic and acidic residues" evidence="1">
    <location>
        <begin position="60"/>
        <end position="71"/>
    </location>
</feature>